<dbReference type="EMBL" id="JAFBIT010000002">
    <property type="protein sequence ID" value="MCF2652583.1"/>
    <property type="molecule type" value="Genomic_DNA"/>
</dbReference>
<dbReference type="Gene3D" id="3.30.70.240">
    <property type="match status" value="1"/>
</dbReference>
<evidence type="ECO:0000256" key="1">
    <source>
        <dbReference type="ARBA" id="ARBA00022741"/>
    </source>
</evidence>
<dbReference type="Gene3D" id="2.40.30.10">
    <property type="entry name" value="Translation factors"/>
    <property type="match status" value="1"/>
</dbReference>
<dbReference type="PRINTS" id="PR01037">
    <property type="entry name" value="TCRTETOQM"/>
</dbReference>
<dbReference type="InterPro" id="IPR005517">
    <property type="entry name" value="Transl_elong_EFG/EF2_IV"/>
</dbReference>
<dbReference type="InterPro" id="IPR027417">
    <property type="entry name" value="P-loop_NTPase"/>
</dbReference>
<dbReference type="InterPro" id="IPR009000">
    <property type="entry name" value="Transl_B-barrel_sf"/>
</dbReference>
<dbReference type="PROSITE" id="PS51722">
    <property type="entry name" value="G_TR_2"/>
    <property type="match status" value="1"/>
</dbReference>
<dbReference type="Pfam" id="PF00009">
    <property type="entry name" value="GTP_EFTU"/>
    <property type="match status" value="1"/>
</dbReference>
<dbReference type="RefSeq" id="WP_235323617.1">
    <property type="nucleotide sequence ID" value="NZ_JAFBIT010000002.1"/>
</dbReference>
<dbReference type="CDD" id="cd01514">
    <property type="entry name" value="Elongation_Factor_C"/>
    <property type="match status" value="1"/>
</dbReference>
<dbReference type="InterPro" id="IPR053905">
    <property type="entry name" value="EF-G-like_DII"/>
</dbReference>
<dbReference type="SUPFAM" id="SSF54980">
    <property type="entry name" value="EF-G C-terminal domain-like"/>
    <property type="match status" value="2"/>
</dbReference>
<dbReference type="SUPFAM" id="SSF52540">
    <property type="entry name" value="P-loop containing nucleoside triphosphate hydrolases"/>
    <property type="match status" value="1"/>
</dbReference>
<dbReference type="NCBIfam" id="TIGR00231">
    <property type="entry name" value="small_GTP"/>
    <property type="match status" value="1"/>
</dbReference>
<evidence type="ECO:0000313" key="6">
    <source>
        <dbReference type="Proteomes" id="UP001299220"/>
    </source>
</evidence>
<dbReference type="PRINTS" id="PR00315">
    <property type="entry name" value="ELONGATNFCT"/>
</dbReference>
<dbReference type="SUPFAM" id="SSF54211">
    <property type="entry name" value="Ribosomal protein S5 domain 2-like"/>
    <property type="match status" value="1"/>
</dbReference>
<evidence type="ECO:0000313" key="5">
    <source>
        <dbReference type="EMBL" id="MCF2652583.1"/>
    </source>
</evidence>
<dbReference type="SMART" id="SM00889">
    <property type="entry name" value="EFG_IV"/>
    <property type="match status" value="1"/>
</dbReference>
<keyword evidence="2" id="KW-0648">Protein biosynthesis</keyword>
<dbReference type="PROSITE" id="PS00301">
    <property type="entry name" value="G_TR_1"/>
    <property type="match status" value="1"/>
</dbReference>
<comment type="caution">
    <text evidence="5">The sequence shown here is derived from an EMBL/GenBank/DDBJ whole genome shotgun (WGS) entry which is preliminary data.</text>
</comment>
<organism evidence="5 6">
    <name type="scientific">Anaeromassilibacillus senegalensis</name>
    <dbReference type="NCBI Taxonomy" id="1673717"/>
    <lineage>
        <taxon>Bacteria</taxon>
        <taxon>Bacillati</taxon>
        <taxon>Bacillota</taxon>
        <taxon>Clostridia</taxon>
        <taxon>Eubacteriales</taxon>
        <taxon>Acutalibacteraceae</taxon>
        <taxon>Anaeromassilibacillus</taxon>
    </lineage>
</organism>
<keyword evidence="1" id="KW-0547">Nucleotide-binding</keyword>
<dbReference type="PANTHER" id="PTHR43261">
    <property type="entry name" value="TRANSLATION ELONGATION FACTOR G-RELATED"/>
    <property type="match status" value="1"/>
</dbReference>
<dbReference type="Gene3D" id="3.40.50.300">
    <property type="entry name" value="P-loop containing nucleotide triphosphate hydrolases"/>
    <property type="match status" value="1"/>
</dbReference>
<keyword evidence="3" id="KW-0342">GTP-binding</keyword>
<dbReference type="InterPro" id="IPR035647">
    <property type="entry name" value="EFG_III/V"/>
</dbReference>
<dbReference type="InterPro" id="IPR005225">
    <property type="entry name" value="Small_GTP-bd"/>
</dbReference>
<dbReference type="Proteomes" id="UP001299220">
    <property type="component" value="Unassembled WGS sequence"/>
</dbReference>
<sequence>MMKRKINIGIVAHVDAGKTSLTEQLLFHGGAVRAAGAVDLGTAQTDTLAVEQARGISVKTADAVLETEVAVVNLIDTPGHADFISEVERALSVLDCAVLVVSAVEGVQAQTEILCGAIQKLGLPCVVFVNKLDRAGSDFESALHDLQEQFSERTLLCVRRPENEGAPEAAAVPDTDCLENAVMLTGDEALLERYLAGETLDFPRTVCAAVENGAVPVLCGSSKTGAGCAALLDFLCACMPAASETDGEFCARVFRVEHDKTLGKLAHVRIFSGSLEPRQSVFLPRLGREEKVGGLRRPLGRKQADIQKAGAGEIAVLFGLSEVRAGDVLGRGTIPRAESSLAVPLLTVKAEPETPDKLMALVAALTALADEDPMLHFVWIREKQEIQLRIVGEIQLEILGELLLERYGLRAKFSAPSVIYKETPAKAGEGYDAYLMPKPCWAILRFQIEPLPRGSGLVYESKASPAQLLYRYQNHVETAVPEALEQGLHGWEVTDLKVTLTEGGYHHVHTHPLDFFVCTPLAIMDGLRNCGTTLLEPILHVKMTFDPALSGRVIGLIQNARGTLLEQTVRGGRQSITSEIPVAESLALPVAFAKLTSGRGTMATAFSHYAPCPPDFMAERERIGTNPLDRAKYILEKRNALSG</sequence>
<dbReference type="Gene3D" id="3.30.70.870">
    <property type="entry name" value="Elongation Factor G (Translational Gtpase), domain 3"/>
    <property type="match status" value="1"/>
</dbReference>
<dbReference type="InterPro" id="IPR000640">
    <property type="entry name" value="EFG_V-like"/>
</dbReference>
<dbReference type="InterPro" id="IPR014721">
    <property type="entry name" value="Ribsml_uS5_D2-typ_fold_subgr"/>
</dbReference>
<dbReference type="InterPro" id="IPR000795">
    <property type="entry name" value="T_Tr_GTP-bd_dom"/>
</dbReference>
<dbReference type="InterPro" id="IPR031157">
    <property type="entry name" value="G_TR_CS"/>
</dbReference>
<dbReference type="InterPro" id="IPR020568">
    <property type="entry name" value="Ribosomal_Su5_D2-typ_SF"/>
</dbReference>
<dbReference type="SUPFAM" id="SSF50447">
    <property type="entry name" value="Translation proteins"/>
    <property type="match status" value="1"/>
</dbReference>
<evidence type="ECO:0000256" key="3">
    <source>
        <dbReference type="ARBA" id="ARBA00023134"/>
    </source>
</evidence>
<evidence type="ECO:0000256" key="2">
    <source>
        <dbReference type="ARBA" id="ARBA00022917"/>
    </source>
</evidence>
<accession>A0ABS9CPM9</accession>
<dbReference type="Pfam" id="PF03764">
    <property type="entry name" value="EFG_IV"/>
    <property type="match status" value="1"/>
</dbReference>
<dbReference type="Pfam" id="PF00679">
    <property type="entry name" value="EFG_C"/>
    <property type="match status" value="1"/>
</dbReference>
<protein>
    <submittedName>
        <fullName evidence="5">TetM/TetW/TetO/TetS family tetracycline resistance ribosomal protection protein</fullName>
    </submittedName>
</protein>
<keyword evidence="6" id="KW-1185">Reference proteome</keyword>
<dbReference type="Pfam" id="PF22042">
    <property type="entry name" value="EF-G_D2"/>
    <property type="match status" value="1"/>
</dbReference>
<feature type="domain" description="Tr-type G" evidence="4">
    <location>
        <begin position="3"/>
        <end position="244"/>
    </location>
</feature>
<evidence type="ECO:0000259" key="4">
    <source>
        <dbReference type="PROSITE" id="PS51722"/>
    </source>
</evidence>
<dbReference type="PANTHER" id="PTHR43261:SF7">
    <property type="entry name" value="ELONGATION FACTOR G-LIKE PROTEIN"/>
    <property type="match status" value="1"/>
</dbReference>
<dbReference type="InterPro" id="IPR041095">
    <property type="entry name" value="EFG_II"/>
</dbReference>
<proteinExistence type="predicted"/>
<dbReference type="Gene3D" id="3.30.230.10">
    <property type="match status" value="1"/>
</dbReference>
<name>A0ABS9CPM9_9FIRM</name>
<gene>
    <name evidence="5" type="ORF">JQM67_08205</name>
</gene>
<dbReference type="SMART" id="SM00838">
    <property type="entry name" value="EFG_C"/>
    <property type="match status" value="1"/>
</dbReference>
<reference evidence="5 6" key="1">
    <citation type="submission" date="2020-12" db="EMBL/GenBank/DDBJ databases">
        <title>Whole genome sequences of gut porcine anaerobes.</title>
        <authorList>
            <person name="Kubasova T."/>
            <person name="Jahodarova E."/>
            <person name="Rychlik I."/>
        </authorList>
    </citation>
    <scope>NUCLEOTIDE SEQUENCE [LARGE SCALE GENOMIC DNA]</scope>
    <source>
        <strain evidence="5 6">An867</strain>
    </source>
</reference>
<dbReference type="Pfam" id="PF14492">
    <property type="entry name" value="EFG_III"/>
    <property type="match status" value="1"/>
</dbReference>